<dbReference type="EMBL" id="CACRXK020000156">
    <property type="protein sequence ID" value="CAB3978973.1"/>
    <property type="molecule type" value="Genomic_DNA"/>
</dbReference>
<name>A0A7D9D9B7_PARCT</name>
<dbReference type="AlphaFoldDB" id="A0A7D9D9B7"/>
<comment type="caution">
    <text evidence="1">The sequence shown here is derived from an EMBL/GenBank/DDBJ whole genome shotgun (WGS) entry which is preliminary data.</text>
</comment>
<evidence type="ECO:0000313" key="2">
    <source>
        <dbReference type="Proteomes" id="UP001152795"/>
    </source>
</evidence>
<gene>
    <name evidence="1" type="ORF">PACLA_8A031112</name>
</gene>
<evidence type="ECO:0000313" key="1">
    <source>
        <dbReference type="EMBL" id="CAB3978973.1"/>
    </source>
</evidence>
<accession>A0A7D9D9B7</accession>
<sequence>MYRSKIGQAILSLNSYPSALRKMNLKSTILTALKRDSHRSLKSSSKAVHSFIYTQKVSNNLKSSTSSSQNFIYLTQTESCLGDDLLRPGLFGSGGNAHIIVLSWKQPCTSHYSRHLKHIKYIYKANSTWGEGRNVLYHFAKKIPKSYLYYIFMDDDLTFHFTNSASKERCRNLGIRWPLQAFEDFLLEHEPAIGMPLFCSKCLRLNSITGKPETRCCDLMKDLKPLPDYLPVTIHFDAAFNAFHRNAVDLILPYRLELEHWSWWESQKFVILAADMMFRGQVLRFSPVTVLNSVHREYPKLEWENWAHIFITLKVEMPRKYRDQLEWTPDYTVDVIPIVRNNTVFTPTWNMEIPRGKITVEPFKHLSP</sequence>
<protein>
    <submittedName>
        <fullName evidence="1">Uncharacterized protein</fullName>
    </submittedName>
</protein>
<dbReference type="Proteomes" id="UP001152795">
    <property type="component" value="Unassembled WGS sequence"/>
</dbReference>
<keyword evidence="2" id="KW-1185">Reference proteome</keyword>
<organism evidence="1 2">
    <name type="scientific">Paramuricea clavata</name>
    <name type="common">Red gorgonian</name>
    <name type="synonym">Violescent sea-whip</name>
    <dbReference type="NCBI Taxonomy" id="317549"/>
    <lineage>
        <taxon>Eukaryota</taxon>
        <taxon>Metazoa</taxon>
        <taxon>Cnidaria</taxon>
        <taxon>Anthozoa</taxon>
        <taxon>Octocorallia</taxon>
        <taxon>Malacalcyonacea</taxon>
        <taxon>Plexauridae</taxon>
        <taxon>Paramuricea</taxon>
    </lineage>
</organism>
<proteinExistence type="predicted"/>
<reference evidence="1" key="1">
    <citation type="submission" date="2020-04" db="EMBL/GenBank/DDBJ databases">
        <authorList>
            <person name="Alioto T."/>
            <person name="Alioto T."/>
            <person name="Gomez Garrido J."/>
        </authorList>
    </citation>
    <scope>NUCLEOTIDE SEQUENCE</scope>
    <source>
        <strain evidence="1">A484AB</strain>
    </source>
</reference>
<dbReference type="OrthoDB" id="9981310at2759"/>